<proteinExistence type="predicted"/>
<evidence type="ECO:0000256" key="1">
    <source>
        <dbReference type="SAM" id="MobiDB-lite"/>
    </source>
</evidence>
<dbReference type="InterPro" id="IPR006597">
    <property type="entry name" value="Sel1-like"/>
</dbReference>
<evidence type="ECO:0000259" key="2">
    <source>
        <dbReference type="Pfam" id="PF12770"/>
    </source>
</evidence>
<dbReference type="InterPro" id="IPR024983">
    <property type="entry name" value="CHAT_dom"/>
</dbReference>
<organism evidence="3 4">
    <name type="scientific">Rhizoctonia solani</name>
    <dbReference type="NCBI Taxonomy" id="456999"/>
    <lineage>
        <taxon>Eukaryota</taxon>
        <taxon>Fungi</taxon>
        <taxon>Dikarya</taxon>
        <taxon>Basidiomycota</taxon>
        <taxon>Agaricomycotina</taxon>
        <taxon>Agaricomycetes</taxon>
        <taxon>Cantharellales</taxon>
        <taxon>Ceratobasidiaceae</taxon>
        <taxon>Rhizoctonia</taxon>
    </lineage>
</organism>
<dbReference type="EMBL" id="CAJMWX010000810">
    <property type="protein sequence ID" value="CAE6431658.1"/>
    <property type="molecule type" value="Genomic_DNA"/>
</dbReference>
<dbReference type="PANTHER" id="PTHR19959">
    <property type="entry name" value="KINESIN LIGHT CHAIN"/>
    <property type="match status" value="1"/>
</dbReference>
<feature type="domain" description="CHAT" evidence="2">
    <location>
        <begin position="960"/>
        <end position="1238"/>
    </location>
</feature>
<dbReference type="Pfam" id="PF12770">
    <property type="entry name" value="CHAT"/>
    <property type="match status" value="1"/>
</dbReference>
<evidence type="ECO:0000313" key="3">
    <source>
        <dbReference type="EMBL" id="CAE6431658.1"/>
    </source>
</evidence>
<dbReference type="Gene3D" id="1.25.40.10">
    <property type="entry name" value="Tetratricopeptide repeat domain"/>
    <property type="match status" value="5"/>
</dbReference>
<feature type="compositionally biased region" description="Polar residues" evidence="1">
    <location>
        <begin position="41"/>
        <end position="50"/>
    </location>
</feature>
<feature type="region of interest" description="Disordered" evidence="1">
    <location>
        <begin position="1"/>
        <end position="50"/>
    </location>
</feature>
<dbReference type="InterPro" id="IPR011990">
    <property type="entry name" value="TPR-like_helical_dom_sf"/>
</dbReference>
<sequence length="1241" mass="137815">MEKSQKAHPDGNQNALPSSWLELDAPGETTGSGADNPAFNPGTSKEQKNAVNPQCQCLGTFEQTEEIHPQGRAGLHTPEPHTQEPPQLVDYAQAYMDRFESSNDPDDINIAIDYYIQAISLASDAHPSKPDWYLELGNTYYYKFQRLGQGEDINKAIDWQRKATLLTPNGHPSQSTGFYDLGVSYNDRYELQGSISDLHNAIHYLTESLTPEVHKGKAGRLSYLGNLYQTRFESLRNFSDANNAIKCLVEAVSLAPDSDTDKPLMLNNLGNSYRDRFSHSGDLSDIRHSIDFLEQATSLIREDHEVKSGILSNLGSSYQARFEQLGDPDDLDKAIECTSQAVSSTPSGFNRLAMLNNLGVSHRSRFDHRGTHSDLSKSIDYLVQAIPLVPVGHSFKPVLLNNLGNSYQSRFECLGEPTDANHAIDYLLQAISVTPDAHPEMPGRLNNLGNALCSRFSRIGDLPDIDNAIKYLFRSVSLTSEHHPDKPKRLNNLGISYKNRFLYSNELSDVNNAVECLAEAISLTPDNKMGKQSMLNNLGNAYQSRLQYLGEITDAHKSIECLSQAISLTPNDHAEKPAILTNLGNSYRSRFERQHNDSDISESIDYLLRAIELTPDGHARRPVTLQCLGASYLTRFQLLNNPADIKNAIQYLTQAVTLTQNSNTGKPSLLIELGSSYQSRLETLPEPQDLENAVTCFREAAEANTGPPHTRLKASRRWARLAHKYSISDPLAAYKRALELIPQIVWIDATIDHRYRLVKEIGDLASEAASCAISLRDFDHALEWLEQGRSIVWNQLLKLRDPFNKISAIDPSLAQALKEVGKELERAGSRTSTKLLWINYNSDVAIEARRHHQLASEWDRLLQQARLLPQCGSFLLPPRAKELKRAARDGPVVVINTYEKHCDALIILPGSDQISHVPLVDFSRTKVIDISEQLGPLIGHRGSTRVQAPSRSKSAKLWEELLRALWSDVAKPVLDFLGCKKAISTDKLMHVTWCTTGRLSFLPLHAAGPYDQSSANVFDLVVSSYTPTLSTLLSLSSSALTHGTGVLAVGQEQTPGFASLPYTQDELCSLKGLCKSIDYMELSGINATIEAVLNNMEKYSWVHLACHATQHTAYPTHSAFHLYDGSLKLSDIIQKSFKNKGLAFLSACHTATGDKKLPDEAIHLAAGMLIAGYPSVIATMWSMRDMDGPEISQQIYEELLKDEQLDCTSAARALHGAVKKLRDRVGVALFSRWIPFVHFGC</sequence>
<protein>
    <recommendedName>
        <fullName evidence="2">CHAT domain-containing protein</fullName>
    </recommendedName>
</protein>
<evidence type="ECO:0000313" key="4">
    <source>
        <dbReference type="Proteomes" id="UP000663888"/>
    </source>
</evidence>
<dbReference type="SUPFAM" id="SSF48452">
    <property type="entry name" value="TPR-like"/>
    <property type="match status" value="3"/>
</dbReference>
<dbReference type="SUPFAM" id="SSF81901">
    <property type="entry name" value="HCP-like"/>
    <property type="match status" value="1"/>
</dbReference>
<gene>
    <name evidence="3" type="ORF">RDB_LOCUS36260</name>
</gene>
<dbReference type="PANTHER" id="PTHR19959:SF119">
    <property type="entry name" value="FUNGAL LIPASE-LIKE DOMAIN-CONTAINING PROTEIN"/>
    <property type="match status" value="1"/>
</dbReference>
<dbReference type="Proteomes" id="UP000663888">
    <property type="component" value="Unassembled WGS sequence"/>
</dbReference>
<reference evidence="3" key="1">
    <citation type="submission" date="2021-01" db="EMBL/GenBank/DDBJ databases">
        <authorList>
            <person name="Kaushik A."/>
        </authorList>
    </citation>
    <scope>NUCLEOTIDE SEQUENCE</scope>
    <source>
        <strain evidence="3">AG4-R118</strain>
    </source>
</reference>
<accession>A0A8H3AP66</accession>
<dbReference type="AlphaFoldDB" id="A0A8H3AP66"/>
<dbReference type="Pfam" id="PF08238">
    <property type="entry name" value="Sel1"/>
    <property type="match status" value="2"/>
</dbReference>
<name>A0A8H3AP66_9AGAM</name>
<comment type="caution">
    <text evidence="3">The sequence shown here is derived from an EMBL/GenBank/DDBJ whole genome shotgun (WGS) entry which is preliminary data.</text>
</comment>